<gene>
    <name evidence="3" type="ORF">P280DRAFT_546982</name>
</gene>
<proteinExistence type="predicted"/>
<keyword evidence="1" id="KW-0479">Metal-binding</keyword>
<accession>A0A6A6S8S7</accession>
<dbReference type="OrthoDB" id="3939438at2759"/>
<evidence type="ECO:0000313" key="4">
    <source>
        <dbReference type="Proteomes" id="UP000799753"/>
    </source>
</evidence>
<dbReference type="Gene3D" id="3.30.160.60">
    <property type="entry name" value="Classic Zinc Finger"/>
    <property type="match status" value="1"/>
</dbReference>
<evidence type="ECO:0000259" key="2">
    <source>
        <dbReference type="PROSITE" id="PS50157"/>
    </source>
</evidence>
<evidence type="ECO:0000313" key="3">
    <source>
        <dbReference type="EMBL" id="KAF2644159.1"/>
    </source>
</evidence>
<keyword evidence="1" id="KW-0862">Zinc</keyword>
<name>A0A6A6S8S7_9PLEO</name>
<feature type="domain" description="C2H2-type" evidence="2">
    <location>
        <begin position="107"/>
        <end position="137"/>
    </location>
</feature>
<organism evidence="3 4">
    <name type="scientific">Massarina eburnea CBS 473.64</name>
    <dbReference type="NCBI Taxonomy" id="1395130"/>
    <lineage>
        <taxon>Eukaryota</taxon>
        <taxon>Fungi</taxon>
        <taxon>Dikarya</taxon>
        <taxon>Ascomycota</taxon>
        <taxon>Pezizomycotina</taxon>
        <taxon>Dothideomycetes</taxon>
        <taxon>Pleosporomycetidae</taxon>
        <taxon>Pleosporales</taxon>
        <taxon>Massarineae</taxon>
        <taxon>Massarinaceae</taxon>
        <taxon>Massarina</taxon>
    </lineage>
</organism>
<dbReference type="GO" id="GO:0008270">
    <property type="term" value="F:zinc ion binding"/>
    <property type="evidence" value="ECO:0007669"/>
    <property type="project" value="UniProtKB-KW"/>
</dbReference>
<reference evidence="3" key="1">
    <citation type="journal article" date="2020" name="Stud. Mycol.">
        <title>101 Dothideomycetes genomes: a test case for predicting lifestyles and emergence of pathogens.</title>
        <authorList>
            <person name="Haridas S."/>
            <person name="Albert R."/>
            <person name="Binder M."/>
            <person name="Bloem J."/>
            <person name="Labutti K."/>
            <person name="Salamov A."/>
            <person name="Andreopoulos B."/>
            <person name="Baker S."/>
            <person name="Barry K."/>
            <person name="Bills G."/>
            <person name="Bluhm B."/>
            <person name="Cannon C."/>
            <person name="Castanera R."/>
            <person name="Culley D."/>
            <person name="Daum C."/>
            <person name="Ezra D."/>
            <person name="Gonzalez J."/>
            <person name="Henrissat B."/>
            <person name="Kuo A."/>
            <person name="Liang C."/>
            <person name="Lipzen A."/>
            <person name="Lutzoni F."/>
            <person name="Magnuson J."/>
            <person name="Mondo S."/>
            <person name="Nolan M."/>
            <person name="Ohm R."/>
            <person name="Pangilinan J."/>
            <person name="Park H.-J."/>
            <person name="Ramirez L."/>
            <person name="Alfaro M."/>
            <person name="Sun H."/>
            <person name="Tritt A."/>
            <person name="Yoshinaga Y."/>
            <person name="Zwiers L.-H."/>
            <person name="Turgeon B."/>
            <person name="Goodwin S."/>
            <person name="Spatafora J."/>
            <person name="Crous P."/>
            <person name="Grigoriev I."/>
        </authorList>
    </citation>
    <scope>NUCLEOTIDE SEQUENCE</scope>
    <source>
        <strain evidence="3">CBS 473.64</strain>
    </source>
</reference>
<dbReference type="SMART" id="SM00355">
    <property type="entry name" value="ZnF_C2H2"/>
    <property type="match status" value="2"/>
</dbReference>
<dbReference type="PROSITE" id="PS50157">
    <property type="entry name" value="ZINC_FINGER_C2H2_2"/>
    <property type="match status" value="1"/>
</dbReference>
<keyword evidence="1" id="KW-0863">Zinc-finger</keyword>
<protein>
    <recommendedName>
        <fullName evidence="2">C2H2-type domain-containing protein</fullName>
    </recommendedName>
</protein>
<dbReference type="EMBL" id="MU006779">
    <property type="protein sequence ID" value="KAF2644159.1"/>
    <property type="molecule type" value="Genomic_DNA"/>
</dbReference>
<dbReference type="InterPro" id="IPR036236">
    <property type="entry name" value="Znf_C2H2_sf"/>
</dbReference>
<keyword evidence="4" id="KW-1185">Reference proteome</keyword>
<dbReference type="InterPro" id="IPR013087">
    <property type="entry name" value="Znf_C2H2_type"/>
</dbReference>
<dbReference type="Proteomes" id="UP000799753">
    <property type="component" value="Unassembled WGS sequence"/>
</dbReference>
<dbReference type="AlphaFoldDB" id="A0A6A6S8S7"/>
<sequence>MSDYVPDSIQLADIHSVDWSALLDEVMQEPWVDDFVDWTAGEGYESALGTDQATDAVTPGIGTPVPLPNHWPLLAGLRIDNSTQSMTQPLRPVDTRSSDDSGIGRNFKCDFKNCKSKPFKLVSELNRHKRVHNLDKRRYPCSAVGCSYTGTKAFYRQDKLRSHVVAGHDDETIFECREHIATPDSEPGYRTCAAPFQDVTFG</sequence>
<dbReference type="SUPFAM" id="SSF57667">
    <property type="entry name" value="beta-beta-alpha zinc fingers"/>
    <property type="match status" value="1"/>
</dbReference>
<evidence type="ECO:0000256" key="1">
    <source>
        <dbReference type="PROSITE-ProRule" id="PRU00042"/>
    </source>
</evidence>